<dbReference type="EMBL" id="UGNX01000001">
    <property type="protein sequence ID" value="STX35430.1"/>
    <property type="molecule type" value="Genomic_DNA"/>
</dbReference>
<evidence type="ECO:0000313" key="2">
    <source>
        <dbReference type="EMBL" id="STX35430.1"/>
    </source>
</evidence>
<reference evidence="1 3" key="1">
    <citation type="submission" date="2015-11" db="EMBL/GenBank/DDBJ databases">
        <title>Genomic analysis of 38 Legionella species identifies large and diverse effector repertoires.</title>
        <authorList>
            <person name="Burstein D."/>
            <person name="Amaro F."/>
            <person name="Zusman T."/>
            <person name="Lifshitz Z."/>
            <person name="Cohen O."/>
            <person name="Gilbert J.A."/>
            <person name="Pupko T."/>
            <person name="Shuman H.A."/>
            <person name="Segal G."/>
        </authorList>
    </citation>
    <scope>NUCLEOTIDE SEQUENCE [LARGE SCALE GENOMIC DNA]</scope>
    <source>
        <strain evidence="1 3">CDC#72-OH-14</strain>
    </source>
</reference>
<dbReference type="Proteomes" id="UP000054854">
    <property type="component" value="Unassembled WGS sequence"/>
</dbReference>
<dbReference type="RefSeq" id="WP_058466256.1">
    <property type="nucleotide sequence ID" value="NZ_CAAAHQ010000049.1"/>
</dbReference>
<gene>
    <name evidence="1" type="ORF">Lcin_3165</name>
    <name evidence="2" type="ORF">NCTC12438_02045</name>
</gene>
<protein>
    <submittedName>
        <fullName evidence="2">Uncharacterized protein</fullName>
    </submittedName>
</protein>
<dbReference type="AlphaFoldDB" id="A0A378IKH4"/>
<sequence>MEDPNAWLSTIMAPERFFLNLAYPPFQDWSETFSPAHLIENQMEVFIANTLNLYYMPLFFMKFFLPEQEPKDEISILAKKALSSKKRAQSHHSKVIRERKS</sequence>
<evidence type="ECO:0000313" key="4">
    <source>
        <dbReference type="Proteomes" id="UP000255316"/>
    </source>
</evidence>
<evidence type="ECO:0000313" key="1">
    <source>
        <dbReference type="EMBL" id="KTC82095.1"/>
    </source>
</evidence>
<accession>A0A378IKH4</accession>
<dbReference type="OrthoDB" id="5652172at2"/>
<name>A0A378IKH4_9GAMM</name>
<dbReference type="EMBL" id="LNXX01000047">
    <property type="protein sequence ID" value="KTC82095.1"/>
    <property type="molecule type" value="Genomic_DNA"/>
</dbReference>
<keyword evidence="3" id="KW-1185">Reference proteome</keyword>
<dbReference type="Proteomes" id="UP000255316">
    <property type="component" value="Unassembled WGS sequence"/>
</dbReference>
<organism evidence="2 4">
    <name type="scientific">Legionella cincinnatiensis</name>
    <dbReference type="NCBI Taxonomy" id="28085"/>
    <lineage>
        <taxon>Bacteria</taxon>
        <taxon>Pseudomonadati</taxon>
        <taxon>Pseudomonadota</taxon>
        <taxon>Gammaproteobacteria</taxon>
        <taxon>Legionellales</taxon>
        <taxon>Legionellaceae</taxon>
        <taxon>Legionella</taxon>
    </lineage>
</organism>
<evidence type="ECO:0000313" key="3">
    <source>
        <dbReference type="Proteomes" id="UP000054854"/>
    </source>
</evidence>
<proteinExistence type="predicted"/>
<reference evidence="2 4" key="2">
    <citation type="submission" date="2018-06" db="EMBL/GenBank/DDBJ databases">
        <authorList>
            <consortium name="Pathogen Informatics"/>
            <person name="Doyle S."/>
        </authorList>
    </citation>
    <scope>NUCLEOTIDE SEQUENCE [LARGE SCALE GENOMIC DNA]</scope>
    <source>
        <strain evidence="2 4">NCTC12438</strain>
    </source>
</reference>